<evidence type="ECO:0000256" key="1">
    <source>
        <dbReference type="ARBA" id="ARBA00004141"/>
    </source>
</evidence>
<gene>
    <name evidence="8" type="ORF">K227x_45490</name>
</gene>
<keyword evidence="9" id="KW-1185">Reference proteome</keyword>
<dbReference type="Proteomes" id="UP000318538">
    <property type="component" value="Chromosome"/>
</dbReference>
<dbReference type="Pfam" id="PF03006">
    <property type="entry name" value="HlyIII"/>
    <property type="match status" value="1"/>
</dbReference>
<evidence type="ECO:0000256" key="7">
    <source>
        <dbReference type="SAM" id="Phobius"/>
    </source>
</evidence>
<dbReference type="AlphaFoldDB" id="A0A517NG91"/>
<dbReference type="PANTHER" id="PTHR20855:SF3">
    <property type="entry name" value="LD03007P"/>
    <property type="match status" value="1"/>
</dbReference>
<keyword evidence="5" id="KW-0479">Metal-binding</keyword>
<feature type="binding site" evidence="5">
    <location>
        <position position="127"/>
    </location>
    <ligand>
        <name>Zn(2+)</name>
        <dbReference type="ChEBI" id="CHEBI:29105"/>
    </ligand>
</feature>
<feature type="transmembrane region" description="Helical" evidence="7">
    <location>
        <begin position="195"/>
        <end position="213"/>
    </location>
</feature>
<feature type="binding site" evidence="5">
    <location>
        <position position="251"/>
    </location>
    <ligand>
        <name>Zn(2+)</name>
        <dbReference type="ChEBI" id="CHEBI:29105"/>
    </ligand>
</feature>
<feature type="transmembrane region" description="Helical" evidence="7">
    <location>
        <begin position="168"/>
        <end position="188"/>
    </location>
</feature>
<name>A0A517NG91_9BACT</name>
<keyword evidence="3 7" id="KW-1133">Transmembrane helix</keyword>
<accession>A0A517NG91</accession>
<feature type="binding site" evidence="5">
    <location>
        <position position="247"/>
    </location>
    <ligand>
        <name>Zn(2+)</name>
        <dbReference type="ChEBI" id="CHEBI:29105"/>
    </ligand>
</feature>
<dbReference type="EMBL" id="CP036525">
    <property type="protein sequence ID" value="QDT06141.1"/>
    <property type="molecule type" value="Genomic_DNA"/>
</dbReference>
<comment type="subcellular location">
    <subcellularLocation>
        <location evidence="1">Membrane</location>
        <topology evidence="1">Multi-pass membrane protein</topology>
    </subcellularLocation>
</comment>
<evidence type="ECO:0000256" key="4">
    <source>
        <dbReference type="ARBA" id="ARBA00023136"/>
    </source>
</evidence>
<evidence type="ECO:0000256" key="3">
    <source>
        <dbReference type="ARBA" id="ARBA00022989"/>
    </source>
</evidence>
<evidence type="ECO:0000256" key="5">
    <source>
        <dbReference type="PIRSR" id="PIRSR604254-1"/>
    </source>
</evidence>
<feature type="transmembrane region" description="Helical" evidence="7">
    <location>
        <begin position="105"/>
        <end position="123"/>
    </location>
</feature>
<evidence type="ECO:0000256" key="6">
    <source>
        <dbReference type="SAM" id="MobiDB-lite"/>
    </source>
</evidence>
<evidence type="ECO:0000313" key="8">
    <source>
        <dbReference type="EMBL" id="QDT06141.1"/>
    </source>
</evidence>
<keyword evidence="5" id="KW-0862">Zinc</keyword>
<keyword evidence="2 7" id="KW-0812">Transmembrane</keyword>
<dbReference type="OrthoDB" id="9813689at2"/>
<organism evidence="8 9">
    <name type="scientific">Rubripirellula lacrimiformis</name>
    <dbReference type="NCBI Taxonomy" id="1930273"/>
    <lineage>
        <taxon>Bacteria</taxon>
        <taxon>Pseudomonadati</taxon>
        <taxon>Planctomycetota</taxon>
        <taxon>Planctomycetia</taxon>
        <taxon>Pirellulales</taxon>
        <taxon>Pirellulaceae</taxon>
        <taxon>Rubripirellula</taxon>
    </lineage>
</organism>
<protein>
    <submittedName>
        <fullName evidence="8">Hemolysin-III related</fullName>
    </submittedName>
</protein>
<dbReference type="PANTHER" id="PTHR20855">
    <property type="entry name" value="ADIPOR/PROGESTIN RECEPTOR-RELATED"/>
    <property type="match status" value="1"/>
</dbReference>
<evidence type="ECO:0000313" key="9">
    <source>
        <dbReference type="Proteomes" id="UP000318538"/>
    </source>
</evidence>
<sequence>MDEQPRLVETVNESDTSPASVGANAKPSHSGSDQGDPAGRGSQGDSGLDPQRLESSGKRGQPAPPPPTQPDQEWANALTHGIATIVSLVAGVFLIRAAADVDVGMMIACAAYTASVVGTFLCSTLSHIVRRQPLLNTMRSWDQAFIYTMISGTYTPIVYQYASDGIRMWLLAAIWIAAATGFFLKVGVKHRVNSIGTVSYLLLGWLPALPLVGRVPAVLVTWMVIGGVLYTMGVALLINDHRVRYLHAGWHLFVMAAAASHWWVIWAYVI</sequence>
<dbReference type="GO" id="GO:0046872">
    <property type="term" value="F:metal ion binding"/>
    <property type="evidence" value="ECO:0007669"/>
    <property type="project" value="UniProtKB-KW"/>
</dbReference>
<dbReference type="GO" id="GO:0016020">
    <property type="term" value="C:membrane"/>
    <property type="evidence" value="ECO:0007669"/>
    <property type="project" value="UniProtKB-SubCell"/>
</dbReference>
<feature type="transmembrane region" description="Helical" evidence="7">
    <location>
        <begin position="144"/>
        <end position="162"/>
    </location>
</feature>
<feature type="region of interest" description="Disordered" evidence="6">
    <location>
        <begin position="1"/>
        <end position="73"/>
    </location>
</feature>
<proteinExistence type="predicted"/>
<keyword evidence="4 7" id="KW-0472">Membrane</keyword>
<feature type="transmembrane region" description="Helical" evidence="7">
    <location>
        <begin position="77"/>
        <end position="99"/>
    </location>
</feature>
<dbReference type="InterPro" id="IPR004254">
    <property type="entry name" value="AdipoR/HlyIII-related"/>
</dbReference>
<feature type="transmembrane region" description="Helical" evidence="7">
    <location>
        <begin position="219"/>
        <end position="238"/>
    </location>
</feature>
<feature type="transmembrane region" description="Helical" evidence="7">
    <location>
        <begin position="250"/>
        <end position="269"/>
    </location>
</feature>
<evidence type="ECO:0000256" key="2">
    <source>
        <dbReference type="ARBA" id="ARBA00022692"/>
    </source>
</evidence>
<dbReference type="KEGG" id="rlc:K227x_45490"/>
<reference evidence="8 9" key="1">
    <citation type="submission" date="2019-02" db="EMBL/GenBank/DDBJ databases">
        <title>Deep-cultivation of Planctomycetes and their phenomic and genomic characterization uncovers novel biology.</title>
        <authorList>
            <person name="Wiegand S."/>
            <person name="Jogler M."/>
            <person name="Boedeker C."/>
            <person name="Pinto D."/>
            <person name="Vollmers J."/>
            <person name="Rivas-Marin E."/>
            <person name="Kohn T."/>
            <person name="Peeters S.H."/>
            <person name="Heuer A."/>
            <person name="Rast P."/>
            <person name="Oberbeckmann S."/>
            <person name="Bunk B."/>
            <person name="Jeske O."/>
            <person name="Meyerdierks A."/>
            <person name="Storesund J.E."/>
            <person name="Kallscheuer N."/>
            <person name="Luecker S."/>
            <person name="Lage O.M."/>
            <person name="Pohl T."/>
            <person name="Merkel B.J."/>
            <person name="Hornburger P."/>
            <person name="Mueller R.-W."/>
            <person name="Bruemmer F."/>
            <person name="Labrenz M."/>
            <person name="Spormann A.M."/>
            <person name="Op den Camp H."/>
            <person name="Overmann J."/>
            <person name="Amann R."/>
            <person name="Jetten M.S.M."/>
            <person name="Mascher T."/>
            <person name="Medema M.H."/>
            <person name="Devos D.P."/>
            <person name="Kaster A.-K."/>
            <person name="Ovreas L."/>
            <person name="Rohde M."/>
            <person name="Galperin M.Y."/>
            <person name="Jogler C."/>
        </authorList>
    </citation>
    <scope>NUCLEOTIDE SEQUENCE [LARGE SCALE GENOMIC DNA]</scope>
    <source>
        <strain evidence="8 9">K22_7</strain>
    </source>
</reference>